<keyword evidence="7" id="KW-0223">Dioxygenase</keyword>
<evidence type="ECO:0000259" key="6">
    <source>
        <dbReference type="Pfam" id="PF14759"/>
    </source>
</evidence>
<dbReference type="SUPFAM" id="SSF55424">
    <property type="entry name" value="FAD/NAD-linked reductases, dimerisation (C-terminal) domain"/>
    <property type="match status" value="1"/>
</dbReference>
<dbReference type="InterPro" id="IPR050446">
    <property type="entry name" value="FAD-oxidoreductase/Apoptosis"/>
</dbReference>
<dbReference type="InterPro" id="IPR016156">
    <property type="entry name" value="FAD/NAD-linked_Rdtase_dimer_sf"/>
</dbReference>
<keyword evidence="3" id="KW-0274">FAD</keyword>
<sequence>MSNEKLFVIVGGGLAGAKTAEQLRARDFPGRILLLGEEEHLPYERPPLSKDYFAGKKQLAEFTVQHGDWYRDHRVEVELGVTVTALDPGAHTVTLPDGSTVRYDKLALATGSRPRRILLPGIDAAGVHMLRTVEQSDALLAAVRRDEGPAPHLAIVGAGWIGLEIAAGARGHGADVTVVEAAAQPLSGALGEQMGAVFADLHRSHGVDLRLSTTVSEILTVEGRATGLRLGDGTEIRADAVLVAVGAQPNVELARDAGLTVASDGVAVDASLATSDPDIVAVGDIAAAEHPLLRTRIRVEHWANALNQPDVAAATMLGRPASYDRLPYFFTDQYDLGMEYVGHAPAEARVITRGDVGSRQFLAFWLDAAGRVRAGMNVNIWDAGDDIRALISSGESVDPHRLSDPQVPLAEVAG</sequence>
<dbReference type="InterPro" id="IPR028202">
    <property type="entry name" value="Reductase_C"/>
</dbReference>
<dbReference type="SUPFAM" id="SSF51905">
    <property type="entry name" value="FAD/NAD(P)-binding domain"/>
    <property type="match status" value="2"/>
</dbReference>
<dbReference type="GO" id="GO:0016651">
    <property type="term" value="F:oxidoreductase activity, acting on NAD(P)H"/>
    <property type="evidence" value="ECO:0007669"/>
    <property type="project" value="TreeGrafter"/>
</dbReference>
<dbReference type="GO" id="GO:0008860">
    <property type="term" value="F:ferredoxin-NAD+ reductase activity"/>
    <property type="evidence" value="ECO:0007669"/>
    <property type="project" value="UniProtKB-EC"/>
</dbReference>
<dbReference type="EMBL" id="CCSD01000053">
    <property type="protein sequence ID" value="CDZ88557.1"/>
    <property type="molecule type" value="Genomic_DNA"/>
</dbReference>
<feature type="domain" description="FAD/NAD(P)-binding" evidence="5">
    <location>
        <begin position="8"/>
        <end position="308"/>
    </location>
</feature>
<keyword evidence="4 7" id="KW-0560">Oxidoreductase</keyword>
<name>A0A098BK33_9NOCA</name>
<comment type="cofactor">
    <cofactor evidence="1">
        <name>FAD</name>
        <dbReference type="ChEBI" id="CHEBI:57692"/>
    </cofactor>
</comment>
<accession>A0A098BK33</accession>
<evidence type="ECO:0000313" key="8">
    <source>
        <dbReference type="Proteomes" id="UP000042997"/>
    </source>
</evidence>
<dbReference type="Gene3D" id="3.50.50.60">
    <property type="entry name" value="FAD/NAD(P)-binding domain"/>
    <property type="match status" value="2"/>
</dbReference>
<gene>
    <name evidence="7" type="primary">andAa</name>
    <name evidence="7" type="ORF">RHRU231_420106</name>
</gene>
<dbReference type="PANTHER" id="PTHR43557">
    <property type="entry name" value="APOPTOSIS-INDUCING FACTOR 1"/>
    <property type="match status" value="1"/>
</dbReference>
<evidence type="ECO:0000313" key="7">
    <source>
        <dbReference type="EMBL" id="CDZ88557.1"/>
    </source>
</evidence>
<feature type="domain" description="Reductase C-terminal" evidence="6">
    <location>
        <begin position="328"/>
        <end position="412"/>
    </location>
</feature>
<evidence type="ECO:0000259" key="5">
    <source>
        <dbReference type="Pfam" id="PF07992"/>
    </source>
</evidence>
<evidence type="ECO:0000256" key="2">
    <source>
        <dbReference type="ARBA" id="ARBA00022630"/>
    </source>
</evidence>
<dbReference type="OrthoDB" id="3568330at2"/>
<organism evidence="7 8">
    <name type="scientific">Rhodococcus ruber</name>
    <dbReference type="NCBI Taxonomy" id="1830"/>
    <lineage>
        <taxon>Bacteria</taxon>
        <taxon>Bacillati</taxon>
        <taxon>Actinomycetota</taxon>
        <taxon>Actinomycetes</taxon>
        <taxon>Mycobacteriales</taxon>
        <taxon>Nocardiaceae</taxon>
        <taxon>Rhodococcus</taxon>
    </lineage>
</organism>
<dbReference type="Gene3D" id="3.30.390.30">
    <property type="match status" value="1"/>
</dbReference>
<dbReference type="RefSeq" id="WP_017682000.1">
    <property type="nucleotide sequence ID" value="NZ_CP024890.1"/>
</dbReference>
<dbReference type="GO" id="GO:0005737">
    <property type="term" value="C:cytoplasm"/>
    <property type="evidence" value="ECO:0007669"/>
    <property type="project" value="TreeGrafter"/>
</dbReference>
<evidence type="ECO:0000256" key="4">
    <source>
        <dbReference type="ARBA" id="ARBA00023002"/>
    </source>
</evidence>
<protein>
    <submittedName>
        <fullName evidence="7">Anthranilate 1,2-dioxygenase system ferredoxin--NAD(+) reductase component</fullName>
        <ecNumber evidence="7">1.18.1.3</ecNumber>
    </submittedName>
</protein>
<dbReference type="eggNOG" id="COG0446">
    <property type="taxonomic scope" value="Bacteria"/>
</dbReference>
<dbReference type="Pfam" id="PF14759">
    <property type="entry name" value="Reductase_C"/>
    <property type="match status" value="1"/>
</dbReference>
<evidence type="ECO:0000256" key="1">
    <source>
        <dbReference type="ARBA" id="ARBA00001974"/>
    </source>
</evidence>
<reference evidence="7 8" key="1">
    <citation type="journal article" date="2014" name="Genome Announc.">
        <title>Draft Genome Sequence of Propane- and Butane-Oxidizing Actinobacterium Rhodococcus ruber IEGM 231.</title>
        <authorList>
            <person name="Ivshina I.B."/>
            <person name="Kuyukina M.S."/>
            <person name="Krivoruchko A.V."/>
            <person name="Barbe V."/>
            <person name="Fischer C."/>
        </authorList>
    </citation>
    <scope>NUCLEOTIDE SEQUENCE [LARGE SCALE GENOMIC DNA]</scope>
</reference>
<dbReference type="PRINTS" id="PR00368">
    <property type="entry name" value="FADPNR"/>
</dbReference>
<dbReference type="PANTHER" id="PTHR43557:SF2">
    <property type="entry name" value="RIESKE DOMAIN-CONTAINING PROTEIN-RELATED"/>
    <property type="match status" value="1"/>
</dbReference>
<dbReference type="GO" id="GO:0051213">
    <property type="term" value="F:dioxygenase activity"/>
    <property type="evidence" value="ECO:0007669"/>
    <property type="project" value="UniProtKB-KW"/>
</dbReference>
<dbReference type="InterPro" id="IPR023753">
    <property type="entry name" value="FAD/NAD-binding_dom"/>
</dbReference>
<dbReference type="EC" id="1.18.1.3" evidence="7"/>
<dbReference type="Proteomes" id="UP000042997">
    <property type="component" value="Unassembled WGS sequence"/>
</dbReference>
<dbReference type="AlphaFoldDB" id="A0A098BK33"/>
<dbReference type="PRINTS" id="PR00411">
    <property type="entry name" value="PNDRDTASEI"/>
</dbReference>
<dbReference type="Pfam" id="PF07992">
    <property type="entry name" value="Pyr_redox_2"/>
    <property type="match status" value="1"/>
</dbReference>
<proteinExistence type="predicted"/>
<evidence type="ECO:0000256" key="3">
    <source>
        <dbReference type="ARBA" id="ARBA00022827"/>
    </source>
</evidence>
<dbReference type="InterPro" id="IPR036188">
    <property type="entry name" value="FAD/NAD-bd_sf"/>
</dbReference>
<keyword evidence="2" id="KW-0285">Flavoprotein</keyword>